<dbReference type="HOGENOM" id="CLU_3318689_0_0_12"/>
<protein>
    <submittedName>
        <fullName evidence="2">Uncharacterized protein</fullName>
    </submittedName>
</protein>
<dbReference type="STRING" id="1291379.TPE_1470"/>
<evidence type="ECO:0000313" key="3">
    <source>
        <dbReference type="Proteomes" id="UP000015620"/>
    </source>
</evidence>
<organism evidence="2 3">
    <name type="scientific">Treponema pedis str. T A4</name>
    <dbReference type="NCBI Taxonomy" id="1291379"/>
    <lineage>
        <taxon>Bacteria</taxon>
        <taxon>Pseudomonadati</taxon>
        <taxon>Spirochaetota</taxon>
        <taxon>Spirochaetia</taxon>
        <taxon>Spirochaetales</taxon>
        <taxon>Treponemataceae</taxon>
        <taxon>Treponema</taxon>
    </lineage>
</organism>
<sequence>MQNKPYKLRIRFKAPLFFGDFLCKTPLFAGIFVFYLTKS</sequence>
<keyword evidence="3" id="KW-1185">Reference proteome</keyword>
<proteinExistence type="predicted"/>
<dbReference type="AlphaFoldDB" id="S5ZUT6"/>
<evidence type="ECO:0000256" key="1">
    <source>
        <dbReference type="SAM" id="Phobius"/>
    </source>
</evidence>
<keyword evidence="1" id="KW-0472">Membrane</keyword>
<dbReference type="EMBL" id="CP004120">
    <property type="protein sequence ID" value="AGT43965.1"/>
    <property type="molecule type" value="Genomic_DNA"/>
</dbReference>
<accession>S5ZUT6</accession>
<keyword evidence="1" id="KW-0812">Transmembrane</keyword>
<keyword evidence="1" id="KW-1133">Transmembrane helix</keyword>
<gene>
    <name evidence="2" type="ORF">TPE_1470</name>
</gene>
<evidence type="ECO:0000313" key="2">
    <source>
        <dbReference type="EMBL" id="AGT43965.1"/>
    </source>
</evidence>
<feature type="transmembrane region" description="Helical" evidence="1">
    <location>
        <begin position="12"/>
        <end position="36"/>
    </location>
</feature>
<dbReference type="Proteomes" id="UP000015620">
    <property type="component" value="Chromosome"/>
</dbReference>
<name>S5ZUT6_9SPIR</name>
<dbReference type="KEGG" id="tped:TPE_1470"/>
<reference evidence="2 3" key="1">
    <citation type="journal article" date="2013" name="PLoS ONE">
        <title>Genome-Wide Relatedness of Treponema pedis, from Gingiva and Necrotic Skin Lesions of Pigs, with the Human Oral Pathogen Treponema denticola.</title>
        <authorList>
            <person name="Svartstrom O."/>
            <person name="Mushtaq M."/>
            <person name="Pringle M."/>
            <person name="Segerman B."/>
        </authorList>
    </citation>
    <scope>NUCLEOTIDE SEQUENCE [LARGE SCALE GENOMIC DNA]</scope>
    <source>
        <strain evidence="2">T A4</strain>
    </source>
</reference>